<evidence type="ECO:0008006" key="8">
    <source>
        <dbReference type="Google" id="ProtNLM"/>
    </source>
</evidence>
<dbReference type="InterPro" id="IPR011598">
    <property type="entry name" value="bHLH_dom"/>
</dbReference>
<evidence type="ECO:0000259" key="4">
    <source>
        <dbReference type="Pfam" id="PF14215"/>
    </source>
</evidence>
<feature type="domain" description="BHLH" evidence="5">
    <location>
        <begin position="753"/>
        <end position="809"/>
    </location>
</feature>
<dbReference type="InterPro" id="IPR043561">
    <property type="entry name" value="LHW-like"/>
</dbReference>
<dbReference type="Pfam" id="PF23176">
    <property type="entry name" value="bHLH_LHW"/>
    <property type="match status" value="1"/>
</dbReference>
<dbReference type="GO" id="GO:0046983">
    <property type="term" value="F:protein dimerization activity"/>
    <property type="evidence" value="ECO:0007669"/>
    <property type="project" value="InterPro"/>
</dbReference>
<dbReference type="AlphaFoldDB" id="A0A9E7L4H1"/>
<dbReference type="CDD" id="cd18915">
    <property type="entry name" value="bHLH_AtLHW_like"/>
    <property type="match status" value="1"/>
</dbReference>
<evidence type="ECO:0000259" key="5">
    <source>
        <dbReference type="Pfam" id="PF23176"/>
    </source>
</evidence>
<organism evidence="6 7">
    <name type="scientific">Musa troglodytarum</name>
    <name type="common">fe'i banana</name>
    <dbReference type="NCBI Taxonomy" id="320322"/>
    <lineage>
        <taxon>Eukaryota</taxon>
        <taxon>Viridiplantae</taxon>
        <taxon>Streptophyta</taxon>
        <taxon>Embryophyta</taxon>
        <taxon>Tracheophyta</taxon>
        <taxon>Spermatophyta</taxon>
        <taxon>Magnoliopsida</taxon>
        <taxon>Liliopsida</taxon>
        <taxon>Zingiberales</taxon>
        <taxon>Musaceae</taxon>
        <taxon>Musa</taxon>
    </lineage>
</organism>
<gene>
    <name evidence="6" type="ORF">MUK42_14433</name>
</gene>
<sequence length="953" mass="103758">MGVPLREALRRLCLEFGWSYAVCWRVAGFGSPMHLIWEDGYCDQNPGMPRSKVSELLLKEQGVIKSTGSFLELGCQADDGLRVLVHKIMASQVHVVGDGCVDLHLVILGFGFFFSLKLIGHAASMGKHQWINKNNLDKFGFVSKGFADMNCQVLAGIQTVVVVPVLPFGVIQLGSTQMVLENIEFVDHVKGLLIKLKCGPRSLSSDITQKALQEKSQIYSSHGKLISGCRSRDVCTRVDNIWSITAGGCCSGFTSPAPKSFTESLSSVSSQLNKKHQSTACEVMSSKQTLKTMDPLGKSPVQSTQDRFCKLDIDCVRQVPPAALGSECQNESSTLNSVLLSDSLKALEEELMLTSVMGAIETTNNLPTSLEEAKNSPLNLKSVSSNNSDKLGSVGFLSFGVNGCSNSCANLSVHGIPPVLLQTSYSLRSPGISEVSETDQSFSINKVSHGVSNAGTLKENNDLVEASCILSSGSDMRASCSDLLPEIFQSNPDPVWRDQRCKNVCHVPNVTCPVDNCSSVQDLTEYKPLHTPKNDTSLLPLEFASSCDLFSMLGFDQRTHCSNGILDDVLEHKNGATSCKLGPHMPKFPTDSDACPVVGSSDQISCSGLFSAADSDQLLDAIVSKVNPKAKQETDDDLSFKASLPKNHSSHYAGSPDHGQVHLSKQSKDRLISFLPVPVKTEPASSSYGKSSCSFEEVGEYPQNSGLHRSQISARVENIQNVKYEFVSDSDSKKVADVGKLNRKRPRPGESPRPRPKDRQMIQDRIKELREIVPNGSKCSIDALLEKTIKHMLFLQSVTKHGDKLKVTGEPKISNKEGGLLLKDNFEGGATWAFEVGTQPTICPIVVEDLNPPRQMLVEMLCEDRGFFLEIADFIRGLGLTILKGVMEARKHKVWARFAVEANRDMTRMEIFLSLVQLLEPASESVAAPSSAAANINTAPTMFHQTSVPARVV</sequence>
<evidence type="ECO:0000256" key="3">
    <source>
        <dbReference type="SAM" id="MobiDB-lite"/>
    </source>
</evidence>
<evidence type="ECO:0000256" key="2">
    <source>
        <dbReference type="ARBA" id="ARBA00023163"/>
    </source>
</evidence>
<keyword evidence="2" id="KW-0804">Transcription</keyword>
<reference evidence="6" key="1">
    <citation type="submission" date="2022-05" db="EMBL/GenBank/DDBJ databases">
        <title>The Musa troglodytarum L. genome provides insights into the mechanism of non-climacteric behaviour and enrichment of carotenoids.</title>
        <authorList>
            <person name="Wang J."/>
        </authorList>
    </citation>
    <scope>NUCLEOTIDE SEQUENCE</scope>
    <source>
        <tissue evidence="6">Leaf</tissue>
    </source>
</reference>
<dbReference type="InterPro" id="IPR025610">
    <property type="entry name" value="MYC/MYB_N"/>
</dbReference>
<dbReference type="OrthoDB" id="1883654at2759"/>
<dbReference type="EMBL" id="CP097511">
    <property type="protein sequence ID" value="URE45653.1"/>
    <property type="molecule type" value="Genomic_DNA"/>
</dbReference>
<feature type="compositionally biased region" description="Basic and acidic residues" evidence="3">
    <location>
        <begin position="747"/>
        <end position="761"/>
    </location>
</feature>
<dbReference type="Pfam" id="PF14215">
    <property type="entry name" value="bHLH-MYC_N"/>
    <property type="match status" value="1"/>
</dbReference>
<evidence type="ECO:0000313" key="7">
    <source>
        <dbReference type="Proteomes" id="UP001055439"/>
    </source>
</evidence>
<dbReference type="PANTHER" id="PTHR46196:SF4">
    <property type="entry name" value="TRANSCRIPTION FACTOR LHW"/>
    <property type="match status" value="1"/>
</dbReference>
<dbReference type="PANTHER" id="PTHR46196">
    <property type="entry name" value="TRANSCRIPTION FACTOR BHLH155-LIKE ISOFORM X1-RELATED"/>
    <property type="match status" value="1"/>
</dbReference>
<keyword evidence="7" id="KW-1185">Reference proteome</keyword>
<feature type="domain" description="Transcription factor MYC/MYB N-terminal" evidence="4">
    <location>
        <begin position="5"/>
        <end position="191"/>
    </location>
</feature>
<proteinExistence type="predicted"/>
<evidence type="ECO:0000313" key="6">
    <source>
        <dbReference type="EMBL" id="URE45653.1"/>
    </source>
</evidence>
<accession>A0A9E7L4H1</accession>
<evidence type="ECO:0000256" key="1">
    <source>
        <dbReference type="ARBA" id="ARBA00023015"/>
    </source>
</evidence>
<protein>
    <recommendedName>
        <fullName evidence="8">BHLH domain-containing protein</fullName>
    </recommendedName>
</protein>
<keyword evidence="1" id="KW-0805">Transcription regulation</keyword>
<feature type="region of interest" description="Disordered" evidence="3">
    <location>
        <begin position="735"/>
        <end position="761"/>
    </location>
</feature>
<dbReference type="Proteomes" id="UP001055439">
    <property type="component" value="Chromosome 9"/>
</dbReference>
<dbReference type="GO" id="GO:0003700">
    <property type="term" value="F:DNA-binding transcription factor activity"/>
    <property type="evidence" value="ECO:0007669"/>
    <property type="project" value="InterPro"/>
</dbReference>
<feature type="region of interest" description="Disordered" evidence="3">
    <location>
        <begin position="634"/>
        <end position="667"/>
    </location>
</feature>
<name>A0A9E7L4H1_9LILI</name>